<reference evidence="3" key="1">
    <citation type="submission" date="2015-06" db="EMBL/GenBank/DDBJ databases">
        <authorList>
            <person name="Liu B."/>
            <person name="Wang J."/>
            <person name="Zhu Y."/>
            <person name="Liu G."/>
            <person name="Chen Q."/>
            <person name="Zheng C."/>
            <person name="Che J."/>
            <person name="Ge C."/>
            <person name="Shi H."/>
            <person name="Pan Z."/>
            <person name="Liu X."/>
        </authorList>
    </citation>
    <scope>NUCLEOTIDE SEQUENCE [LARGE SCALE GENOMIC DNA]</scope>
    <source>
        <strain evidence="3">DSM 16346</strain>
    </source>
</reference>
<dbReference type="RefSeq" id="WP_048311160.1">
    <property type="nucleotide sequence ID" value="NZ_CP119526.1"/>
</dbReference>
<dbReference type="PROSITE" id="PS51464">
    <property type="entry name" value="SIS"/>
    <property type="match status" value="1"/>
</dbReference>
<dbReference type="InterPro" id="IPR050099">
    <property type="entry name" value="SIS_GmhA/DiaA_subfam"/>
</dbReference>
<organism evidence="3 4">
    <name type="scientific">Guptibacillus hwajinpoensis</name>
    <dbReference type="NCBI Taxonomy" id="208199"/>
    <lineage>
        <taxon>Bacteria</taxon>
        <taxon>Bacillati</taxon>
        <taxon>Bacillota</taxon>
        <taxon>Bacilli</taxon>
        <taxon>Bacillales</taxon>
        <taxon>Guptibacillaceae</taxon>
        <taxon>Guptibacillus</taxon>
    </lineage>
</organism>
<dbReference type="InterPro" id="IPR022951">
    <property type="entry name" value="UPF0309"/>
</dbReference>
<comment type="caution">
    <text evidence="3">The sequence shown here is derived from an EMBL/GenBank/DDBJ whole genome shotgun (WGS) entry which is preliminary data.</text>
</comment>
<accession>A0A0J6FQ20</accession>
<dbReference type="PATRIC" id="fig|157733.3.peg.159"/>
<dbReference type="InterPro" id="IPR035472">
    <property type="entry name" value="RpiR-like_SIS"/>
</dbReference>
<name>A0A0J6FQ20_9BACL</name>
<dbReference type="GO" id="GO:1901135">
    <property type="term" value="P:carbohydrate derivative metabolic process"/>
    <property type="evidence" value="ECO:0007669"/>
    <property type="project" value="InterPro"/>
</dbReference>
<dbReference type="OrthoDB" id="9805185at2"/>
<dbReference type="Gene3D" id="3.40.50.10490">
    <property type="entry name" value="Glucose-6-phosphate isomerase like protein, domain 1"/>
    <property type="match status" value="1"/>
</dbReference>
<protein>
    <recommendedName>
        <fullName evidence="1">UPF0309 protein AB986_10740</fullName>
    </recommendedName>
</protein>
<comment type="similarity">
    <text evidence="1">Belongs to the UPF0309 family.</text>
</comment>
<evidence type="ECO:0000313" key="3">
    <source>
        <dbReference type="EMBL" id="KMM36447.1"/>
    </source>
</evidence>
<dbReference type="Proteomes" id="UP000035996">
    <property type="component" value="Unassembled WGS sequence"/>
</dbReference>
<dbReference type="HAMAP" id="MF_01240">
    <property type="entry name" value="UPF0309"/>
    <property type="match status" value="1"/>
</dbReference>
<evidence type="ECO:0000259" key="2">
    <source>
        <dbReference type="PROSITE" id="PS51464"/>
    </source>
</evidence>
<evidence type="ECO:0000313" key="4">
    <source>
        <dbReference type="Proteomes" id="UP000035996"/>
    </source>
</evidence>
<dbReference type="PANTHER" id="PTHR30390:SF7">
    <property type="entry name" value="PHOSPHOHEPTOSE ISOMERASE"/>
    <property type="match status" value="1"/>
</dbReference>
<dbReference type="Pfam" id="PF13580">
    <property type="entry name" value="SIS_2"/>
    <property type="match status" value="1"/>
</dbReference>
<dbReference type="InterPro" id="IPR046348">
    <property type="entry name" value="SIS_dom_sf"/>
</dbReference>
<feature type="domain" description="SIS" evidence="2">
    <location>
        <begin position="31"/>
        <end position="209"/>
    </location>
</feature>
<evidence type="ECO:0000256" key="1">
    <source>
        <dbReference type="HAMAP-Rule" id="MF_01240"/>
    </source>
</evidence>
<proteinExistence type="inferred from homology"/>
<dbReference type="AlphaFoldDB" id="A0A0J6FQ20"/>
<dbReference type="STRING" id="157733.AB986_10740"/>
<dbReference type="NCBIfam" id="NF002805">
    <property type="entry name" value="PRK02947.1"/>
    <property type="match status" value="1"/>
</dbReference>
<dbReference type="InterPro" id="IPR001347">
    <property type="entry name" value="SIS_dom"/>
</dbReference>
<dbReference type="GO" id="GO:0097367">
    <property type="term" value="F:carbohydrate derivative binding"/>
    <property type="evidence" value="ECO:0007669"/>
    <property type="project" value="InterPro"/>
</dbReference>
<dbReference type="SUPFAM" id="SSF53697">
    <property type="entry name" value="SIS domain"/>
    <property type="match status" value="1"/>
</dbReference>
<dbReference type="EMBL" id="LELK01000004">
    <property type="protein sequence ID" value="KMM36447.1"/>
    <property type="molecule type" value="Genomic_DNA"/>
</dbReference>
<dbReference type="PANTHER" id="PTHR30390">
    <property type="entry name" value="SEDOHEPTULOSE 7-PHOSPHATE ISOMERASE / DNAA INITIATOR-ASSOCIATING FACTOR FOR REPLICATION INITIATION"/>
    <property type="match status" value="1"/>
</dbReference>
<sequence length="247" mass="27169">MINEYLSNVTDALEVIEKAEENAINHAAEEIADSIEKGSIIHVFGCGHSHMMSEEVFYRAGGLVPIHPILVEDLMLHKGGTRSTLYERKNGYAESFMTEQDIRKGDIVIVISTSGRNPVPIDVARISKETGAFVIGLTSRQASVGQPSRHERGSYLYEVVDLVLDNHVKQGDAVMHDEANNISFGSISSILGLTMMNAIVVEAINKLIHRGIEPPIFKSGNVDGSDESNQALIQRYKERIPLLETIS</sequence>
<dbReference type="CDD" id="cd05013">
    <property type="entry name" value="SIS_RpiR"/>
    <property type="match status" value="1"/>
</dbReference>
<gene>
    <name evidence="3" type="ORF">AB986_10740</name>
</gene>
<keyword evidence="4" id="KW-1185">Reference proteome</keyword>